<feature type="transmembrane region" description="Helical" evidence="13">
    <location>
        <begin position="517"/>
        <end position="538"/>
    </location>
</feature>
<dbReference type="WBParaSite" id="HPBE_0001849701-mRNA-1">
    <property type="protein sequence ID" value="HPBE_0001849701-mRNA-1"/>
    <property type="gene ID" value="HPBE_0001849701"/>
</dbReference>
<dbReference type="InterPro" id="IPR003968">
    <property type="entry name" value="K_chnl_volt-dep_Kv"/>
</dbReference>
<evidence type="ECO:0000256" key="3">
    <source>
        <dbReference type="ARBA" id="ARBA00022475"/>
    </source>
</evidence>
<dbReference type="Proteomes" id="UP000050761">
    <property type="component" value="Unassembled WGS sequence"/>
</dbReference>
<keyword evidence="9 13" id="KW-1133">Transmembrane helix</keyword>
<evidence type="ECO:0000256" key="5">
    <source>
        <dbReference type="ARBA" id="ARBA00022692"/>
    </source>
</evidence>
<dbReference type="Gene3D" id="3.30.710.10">
    <property type="entry name" value="Potassium Channel Kv1.1, Chain A"/>
    <property type="match status" value="1"/>
</dbReference>
<evidence type="ECO:0000256" key="4">
    <source>
        <dbReference type="ARBA" id="ARBA00022538"/>
    </source>
</evidence>
<dbReference type="Pfam" id="PF00520">
    <property type="entry name" value="Ion_trans"/>
    <property type="match status" value="1"/>
</dbReference>
<dbReference type="InterPro" id="IPR027359">
    <property type="entry name" value="Volt_channel_dom_sf"/>
</dbReference>
<dbReference type="OrthoDB" id="296522at2759"/>
<keyword evidence="8" id="KW-0630">Potassium</keyword>
<keyword evidence="5 13" id="KW-0812">Transmembrane</keyword>
<dbReference type="Gene3D" id="1.20.120.350">
    <property type="entry name" value="Voltage-gated potassium channels. Chain C"/>
    <property type="match status" value="1"/>
</dbReference>
<evidence type="ECO:0000256" key="2">
    <source>
        <dbReference type="ARBA" id="ARBA00022448"/>
    </source>
</evidence>
<dbReference type="PANTHER" id="PTHR11537:SF133">
    <property type="entry name" value="BTB DOMAIN-CONTAINING PROTEIN"/>
    <property type="match status" value="1"/>
</dbReference>
<evidence type="ECO:0000259" key="14">
    <source>
        <dbReference type="Pfam" id="PF00520"/>
    </source>
</evidence>
<protein>
    <submittedName>
        <fullName evidence="18">BTB domain-containing protein</fullName>
    </submittedName>
</protein>
<feature type="domain" description="Ion transport" evidence="14">
    <location>
        <begin position="288"/>
        <end position="548"/>
    </location>
</feature>
<gene>
    <name evidence="16" type="ORF">HPBE_LOCUS18496</name>
</gene>
<dbReference type="EMBL" id="UZAH01030723">
    <property type="protein sequence ID" value="VDP11814.1"/>
    <property type="molecule type" value="Genomic_DNA"/>
</dbReference>
<keyword evidence="4" id="KW-0633">Potassium transport</keyword>
<keyword evidence="2" id="KW-0813">Transport</keyword>
<keyword evidence="3" id="KW-1003">Cell membrane</keyword>
<dbReference type="GO" id="GO:0051260">
    <property type="term" value="P:protein homooligomerization"/>
    <property type="evidence" value="ECO:0007669"/>
    <property type="project" value="InterPro"/>
</dbReference>
<dbReference type="InterPro" id="IPR011333">
    <property type="entry name" value="SKP1/BTB/POZ_sf"/>
</dbReference>
<accession>A0A3P8C0A3</accession>
<dbReference type="SUPFAM" id="SSF81324">
    <property type="entry name" value="Voltage-gated potassium channels"/>
    <property type="match status" value="1"/>
</dbReference>
<reference evidence="16 17" key="1">
    <citation type="submission" date="2018-11" db="EMBL/GenBank/DDBJ databases">
        <authorList>
            <consortium name="Pathogen Informatics"/>
        </authorList>
    </citation>
    <scope>NUCLEOTIDE SEQUENCE [LARGE SCALE GENOMIC DNA]</scope>
</reference>
<evidence type="ECO:0000313" key="18">
    <source>
        <dbReference type="WBParaSite" id="HPBE_0001849701-mRNA-1"/>
    </source>
</evidence>
<feature type="domain" description="Potassium channel tetramerisation-type BTB" evidence="15">
    <location>
        <begin position="135"/>
        <end position="239"/>
    </location>
</feature>
<feature type="transmembrane region" description="Helical" evidence="13">
    <location>
        <begin position="456"/>
        <end position="477"/>
    </location>
</feature>
<evidence type="ECO:0000256" key="10">
    <source>
        <dbReference type="ARBA" id="ARBA00023065"/>
    </source>
</evidence>
<accession>A0A183G988</accession>
<evidence type="ECO:0000313" key="17">
    <source>
        <dbReference type="Proteomes" id="UP000050761"/>
    </source>
</evidence>
<evidence type="ECO:0000256" key="13">
    <source>
        <dbReference type="SAM" id="Phobius"/>
    </source>
</evidence>
<dbReference type="FunFam" id="1.10.287.70:FF:000005">
    <property type="entry name" value="potassium voltage-gated channel subfamily G member 1"/>
    <property type="match status" value="1"/>
</dbReference>
<evidence type="ECO:0000256" key="11">
    <source>
        <dbReference type="ARBA" id="ARBA00023136"/>
    </source>
</evidence>
<dbReference type="GO" id="GO:0001508">
    <property type="term" value="P:action potential"/>
    <property type="evidence" value="ECO:0007669"/>
    <property type="project" value="TreeGrafter"/>
</dbReference>
<keyword evidence="6" id="KW-0631">Potassium channel</keyword>
<feature type="transmembrane region" description="Helical" evidence="13">
    <location>
        <begin position="384"/>
        <end position="403"/>
    </location>
</feature>
<proteinExistence type="predicted"/>
<evidence type="ECO:0000256" key="12">
    <source>
        <dbReference type="ARBA" id="ARBA00023303"/>
    </source>
</evidence>
<dbReference type="InterPro" id="IPR003971">
    <property type="entry name" value="K_chnl_volt-dep_Kv5/Kv9"/>
</dbReference>
<evidence type="ECO:0000256" key="6">
    <source>
        <dbReference type="ARBA" id="ARBA00022826"/>
    </source>
</evidence>
<keyword evidence="17" id="KW-1185">Reference proteome</keyword>
<dbReference type="GO" id="GO:0005251">
    <property type="term" value="F:delayed rectifier potassium channel activity"/>
    <property type="evidence" value="ECO:0007669"/>
    <property type="project" value="TreeGrafter"/>
</dbReference>
<dbReference type="CDD" id="cd18317">
    <property type="entry name" value="BTB_POZ_Kv"/>
    <property type="match status" value="1"/>
</dbReference>
<evidence type="ECO:0000256" key="8">
    <source>
        <dbReference type="ARBA" id="ARBA00022958"/>
    </source>
</evidence>
<comment type="subcellular location">
    <subcellularLocation>
        <location evidence="1">Cell membrane</location>
        <topology evidence="1">Multi-pass membrane protein</topology>
    </subcellularLocation>
</comment>
<dbReference type="SUPFAM" id="SSF54695">
    <property type="entry name" value="POZ domain"/>
    <property type="match status" value="1"/>
</dbReference>
<dbReference type="PRINTS" id="PR01491">
    <property type="entry name" value="KVCHANNEL"/>
</dbReference>
<dbReference type="GO" id="GO:0008076">
    <property type="term" value="C:voltage-gated potassium channel complex"/>
    <property type="evidence" value="ECO:0007669"/>
    <property type="project" value="InterPro"/>
</dbReference>
<dbReference type="InterPro" id="IPR028325">
    <property type="entry name" value="VG_K_chnl"/>
</dbReference>
<dbReference type="PANTHER" id="PTHR11537">
    <property type="entry name" value="VOLTAGE-GATED POTASSIUM CHANNEL"/>
    <property type="match status" value="1"/>
</dbReference>
<keyword evidence="10" id="KW-0406">Ion transport</keyword>
<keyword evidence="12" id="KW-0407">Ion channel</keyword>
<evidence type="ECO:0000256" key="1">
    <source>
        <dbReference type="ARBA" id="ARBA00004651"/>
    </source>
</evidence>
<reference evidence="18" key="2">
    <citation type="submission" date="2019-09" db="UniProtKB">
        <authorList>
            <consortium name="WormBaseParasite"/>
        </authorList>
    </citation>
    <scope>IDENTIFICATION</scope>
</reference>
<name>A0A183G988_HELPZ</name>
<feature type="transmembrane region" description="Helical" evidence="13">
    <location>
        <begin position="492"/>
        <end position="510"/>
    </location>
</feature>
<dbReference type="PRINTS" id="PR00169">
    <property type="entry name" value="KCHANNEL"/>
</dbReference>
<keyword evidence="7" id="KW-0851">Voltage-gated channel</keyword>
<dbReference type="PRINTS" id="PR01494">
    <property type="entry name" value="KV9CHANNEL"/>
</dbReference>
<evidence type="ECO:0000256" key="9">
    <source>
        <dbReference type="ARBA" id="ARBA00022989"/>
    </source>
</evidence>
<dbReference type="Pfam" id="PF02214">
    <property type="entry name" value="BTB_2"/>
    <property type="match status" value="1"/>
</dbReference>
<keyword evidence="11 13" id="KW-0472">Membrane</keyword>
<dbReference type="InterPro" id="IPR005821">
    <property type="entry name" value="Ion_trans_dom"/>
</dbReference>
<dbReference type="AlphaFoldDB" id="A0A183G988"/>
<organism evidence="17 18">
    <name type="scientific">Heligmosomoides polygyrus</name>
    <name type="common">Parasitic roundworm</name>
    <dbReference type="NCBI Taxonomy" id="6339"/>
    <lineage>
        <taxon>Eukaryota</taxon>
        <taxon>Metazoa</taxon>
        <taxon>Ecdysozoa</taxon>
        <taxon>Nematoda</taxon>
        <taxon>Chromadorea</taxon>
        <taxon>Rhabditida</taxon>
        <taxon>Rhabditina</taxon>
        <taxon>Rhabditomorpha</taxon>
        <taxon>Strongyloidea</taxon>
        <taxon>Heligmosomidae</taxon>
        <taxon>Heligmosomoides</taxon>
    </lineage>
</organism>
<evidence type="ECO:0000313" key="16">
    <source>
        <dbReference type="EMBL" id="VDP11814.1"/>
    </source>
</evidence>
<evidence type="ECO:0000256" key="7">
    <source>
        <dbReference type="ARBA" id="ARBA00022882"/>
    </source>
</evidence>
<evidence type="ECO:0000259" key="15">
    <source>
        <dbReference type="Pfam" id="PF02214"/>
    </source>
</evidence>
<dbReference type="InterPro" id="IPR003131">
    <property type="entry name" value="T1-type_BTB"/>
</dbReference>
<sequence>MAIAISQAVLQRRTSVQFGVPGTDAALKFKNYRVTGNMISGAAQQHKKRLVPLRKTDAMSHAERRNFLILDDVWRSGGSECFQVRSARSRANEVAATPPAKVRVRRDSNPSESRTLLLQIIPPGGIGPDGEPMFLRLNIGGTRYMLLVDALLRAEPSGFLAKFVQLTHTARLKARHLLVADAYLPAEDSYFFQRSPVAFEAIFQYYATGVVHRPSEVCPASFLSELDFWRISHQHVGSCCADIVPQKKEEEKEEEKVDDTTFDNLMFGKVRRRMWTFLERPGSSMQAKAFELSSTLFVAISVMGLSFGTIPDFQVRVTHYMPPHNETIVLPNGTVTVVEKVEEMRVEHPAFVFTERICIAFFTVEYCLRLFAAPRKLRFALKPLNLVDLLAIVPFYLELLLTLCGVDDKKLRDLRWAFLVVRILRVLRVIRIIKLGRFSSGLQTFGMTLQRSQKQLQMMTIVLLTGVVFFSTMIYFLEKDEDGTPFTSIPAAYWWCIVTMTTVGYGDAVPATTMGKIIASAAIMCGVLVLALPITIIVDNFIKVAQDEQQAEQTKLDQSRQELALQSMLHGDED</sequence>
<dbReference type="FunFam" id="1.20.120.350:FF:000070">
    <property type="entry name" value="K+ channel tetramerization domain protein"/>
    <property type="match status" value="1"/>
</dbReference>
<dbReference type="Gene3D" id="1.10.287.70">
    <property type="match status" value="1"/>
</dbReference>